<evidence type="ECO:0000313" key="2">
    <source>
        <dbReference type="EMBL" id="MBD1600971.1"/>
    </source>
</evidence>
<feature type="region of interest" description="Disordered" evidence="1">
    <location>
        <begin position="1830"/>
        <end position="1861"/>
    </location>
</feature>
<accession>A0ABR7Z634</accession>
<comment type="caution">
    <text evidence="2">The sequence shown here is derived from an EMBL/GenBank/DDBJ whole genome shotgun (WGS) entry which is preliminary data.</text>
</comment>
<sequence>MPHIPNSFGSYAAPSGTAGILASVLNFVSRLKKMCSSSETLASVAPASQRVDMWADVVLGGSLHPRLNVHLFQQLRDEDRLAQYLPEMQAYLQAQGLEQWYAGLAPVDLEHWLMGRDRAPLETPAGFLHHLAAYMHGEVLLHGETVPASLNGQGIDRLRLQALRDELKGALDGHIASQQQSERGQLLARASQTLLRQDWAVHLPAKLLQNLLQKLSPLALPGAAGYTALRSLLTGQLGIGAAKQAWGNLLPELEKAPGPNQFLGVLNSALERGVLSPLGLAYGLATLACGAATAPYTVPGTLLLGAGATALREALAAWLDGAIEPPVAEPAQVVAQLGRLAGNGQALTGYVRQSYDCLNALLGAQGDPQPLNRQRRIEDEANSLAQFVEHCQVELASLRYDLHGSQAESPRAEQLRQVLQVASAMHAHAEKGEVGLFNAQLEQLLGYREALGVRAPEGEPAATSAGPAGPATGWGGRITQAIATLVMAIMHRAAAPGRPDPATAPLNGPEAPPAVVVKPFLHAMVAGAAIVGNNPGRSLRAGVVAATLTSPWWGPLVEKLARRAADSSPLDTPLKRELERSVQILADGTQVQTLDAIAEAVQHASQTGASLEALREQVKAILAGSVMLGDGEPWAIGNPDGPPNQGVVRALRHRRSIAEGPQIVADEHHQFGDHSVHIIEADEVILLARSHLEDPETAERQYIEDALLQQDFVEPWVRTLPITVQRTWLRYELNRQARLLAFEQADPGPLPEPVAAVGQALQANGWSLSDLGPVEVTLNHTFTIGGQELQQQRTVSLVQAYQDVAAGGKCTVEAVRNNGQEVSEVERAAVDDLLRSAQARGPASPPWIEQRHEALKPLLSAAALEEDLLQALMRAKATNALSGSGYSWVLNGLIGHGGTQVGLLAIRLRNGEVAELPNWLLFSRVGAEATRLVLYRPGPPSLGGAGVFTEYTGWPGLRQALNADVLNENSPSPMGFADQLLQVSPSSLQAMAAEVIDDIKQARTEGHTVVFDPLPGHMPSARLQAWSRLRQGQALRLANEQIGQARAAASRLDEEVAAQKSREFADAHVISLEAFTRRRERAYLVDGLREMGIAVEPTDIDPDEIQLTFNGYTFSWTRWIINGYRQVGEPAWQVNQDFVQSASFASSNTKVAELLNAPQVKEGLQERLRRTYTGTAYIAELKKLQDRQNPQAAEYAKLFIQAQAAAMRLALEQEQAAGALGDDAVWLGELLQALPTSIPAERGVAHWKLGAFTIPGVLILSSAETDNAQRYIYLPRGIYGHQLFEYKQFMAWLGSSWSLREHLVDLAHPWQASALRDELVKVRESSYAPVLAPLSEPADAAKHYLGALIAHACAETVGRGEMIAGLIKDALSYAAAGACVAGTGGVGSVFCMGMTAALAAQDAYSAVGQWKQGDRLGALRQLAWTSVDLVEGALGLRAVNPRRFLAWAGHKGVVGVEDAQAALQRTAKYLEGFDSRTGKLNGRWATPALAHEPKHQVIPDVVGHFYSYNGATLIKSRGRFYRVEVDGAQVRVRMPDGQPPGAPVAWNGKGWRLGLASDVTPRPPLELICPTRQRRALTKLDSCASTPEALGISGTAEPSSELVWVKPGPSSKGDNRYIKHNGLYFEVEPTVQNGVWNIAKRGGGAEYVKWDGGSKSWAVTRIPKTTDTAGRRFYDLRQVAGWQNAHQLKPRDIPDTLYVYTTSSKAAQVRNSAALIYSRRVPGGAEVNKDIGVFATHLSPTENTPREIMNAIFGRPANDLASVRDVIALDMKKLQTINQGQLQVWANTGTGAKRHWLIRRTDGQDPKVVKPSPNPREQVIAMVIESDWAAKLQNPRVPGGTPQKRPSQTGRGQAKVPRRDD</sequence>
<name>A0ABR7Z634_9PSED</name>
<keyword evidence="3" id="KW-1185">Reference proteome</keyword>
<protein>
    <submittedName>
        <fullName evidence="2">Uncharacterized protein</fullName>
    </submittedName>
</protein>
<evidence type="ECO:0000313" key="3">
    <source>
        <dbReference type="Proteomes" id="UP000805841"/>
    </source>
</evidence>
<dbReference type="EMBL" id="JAAOCA010000027">
    <property type="protein sequence ID" value="MBD1600971.1"/>
    <property type="molecule type" value="Genomic_DNA"/>
</dbReference>
<reference evidence="2 3" key="1">
    <citation type="journal article" date="2020" name="Insects">
        <title>Bacteria Belonging to Pseudomonas typographi sp. nov. from the Bark Beetle Ips typographus Have Genomic Potential to Aid in the Host Ecology.</title>
        <authorList>
            <person name="Peral-Aranega E."/>
            <person name="Saati-Santamaria Z."/>
            <person name="Kolarik M."/>
            <person name="Rivas R."/>
            <person name="Garcia-Fraile P."/>
        </authorList>
    </citation>
    <scope>NUCLEOTIDE SEQUENCE [LARGE SCALE GENOMIC DNA]</scope>
    <source>
        <strain evidence="2 3">CA3A</strain>
    </source>
</reference>
<evidence type="ECO:0000256" key="1">
    <source>
        <dbReference type="SAM" id="MobiDB-lite"/>
    </source>
</evidence>
<dbReference type="RefSeq" id="WP_190423756.1">
    <property type="nucleotide sequence ID" value="NZ_JAAOCA010000027.1"/>
</dbReference>
<organism evidence="2 3">
    <name type="scientific">Pseudomonas typographi</name>
    <dbReference type="NCBI Taxonomy" id="2715964"/>
    <lineage>
        <taxon>Bacteria</taxon>
        <taxon>Pseudomonadati</taxon>
        <taxon>Pseudomonadota</taxon>
        <taxon>Gammaproteobacteria</taxon>
        <taxon>Pseudomonadales</taxon>
        <taxon>Pseudomonadaceae</taxon>
        <taxon>Pseudomonas</taxon>
    </lineage>
</organism>
<gene>
    <name evidence="2" type="ORF">HAQ05_20020</name>
</gene>
<proteinExistence type="predicted"/>
<dbReference type="Proteomes" id="UP000805841">
    <property type="component" value="Unassembled WGS sequence"/>
</dbReference>